<comment type="caution">
    <text evidence="1">The sequence shown here is derived from an EMBL/GenBank/DDBJ whole genome shotgun (WGS) entry which is preliminary data.</text>
</comment>
<evidence type="ECO:0000313" key="3">
    <source>
        <dbReference type="Proteomes" id="UP001642409"/>
    </source>
</evidence>
<sequence length="236" mass="27314">MSQYATPLQSTMAEAARMTADLTTMLTRISYGQFQELEQKIKNRKMFVLFEDALGCDPMTDHVSPKNVLPLFADYIRECQRHIREFDANFLLQSINDSFTKIVQEEAQQRVKAQAEVHILGGRVHQLEELLKQAESSFESSLKLVHSLKIDAEQQSQQIKEQYAIQQRYGRAYKGDDIQINNQDENADPVSSKQKLDAMTTYLQEIKNQMQQMRQGQNNLIGELTAMREYKDKQKT</sequence>
<reference evidence="2 3" key="2">
    <citation type="submission" date="2024-07" db="EMBL/GenBank/DDBJ databases">
        <authorList>
            <person name="Akdeniz Z."/>
        </authorList>
    </citation>
    <scope>NUCLEOTIDE SEQUENCE [LARGE SCALE GENOMIC DNA]</scope>
</reference>
<reference evidence="1" key="1">
    <citation type="submission" date="2023-06" db="EMBL/GenBank/DDBJ databases">
        <authorList>
            <person name="Kurt Z."/>
        </authorList>
    </citation>
    <scope>NUCLEOTIDE SEQUENCE</scope>
</reference>
<dbReference type="EMBL" id="CATOUU010000132">
    <property type="protein sequence ID" value="CAI9917501.1"/>
    <property type="molecule type" value="Genomic_DNA"/>
</dbReference>
<evidence type="ECO:0000313" key="2">
    <source>
        <dbReference type="EMBL" id="CAL6076625.1"/>
    </source>
</evidence>
<dbReference type="AlphaFoldDB" id="A0AA86THM5"/>
<keyword evidence="3" id="KW-1185">Reference proteome</keyword>
<proteinExistence type="predicted"/>
<dbReference type="EMBL" id="CAXDID020000320">
    <property type="protein sequence ID" value="CAL6076625.1"/>
    <property type="molecule type" value="Genomic_DNA"/>
</dbReference>
<organism evidence="1">
    <name type="scientific">Hexamita inflata</name>
    <dbReference type="NCBI Taxonomy" id="28002"/>
    <lineage>
        <taxon>Eukaryota</taxon>
        <taxon>Metamonada</taxon>
        <taxon>Diplomonadida</taxon>
        <taxon>Hexamitidae</taxon>
        <taxon>Hexamitinae</taxon>
        <taxon>Hexamita</taxon>
    </lineage>
</organism>
<gene>
    <name evidence="1" type="ORF">HINF_LOCUS5146</name>
    <name evidence="2" type="ORF">HINF_LOCUS57781</name>
</gene>
<accession>A0AA86THM5</accession>
<dbReference type="Proteomes" id="UP001642409">
    <property type="component" value="Unassembled WGS sequence"/>
</dbReference>
<evidence type="ECO:0000313" key="1">
    <source>
        <dbReference type="EMBL" id="CAI9917501.1"/>
    </source>
</evidence>
<name>A0AA86THM5_9EUKA</name>
<protein>
    <submittedName>
        <fullName evidence="1">Coiled-coil protein</fullName>
    </submittedName>
    <submittedName>
        <fullName evidence="2">Coiled-coil_protein</fullName>
    </submittedName>
</protein>